<dbReference type="GO" id="GO:0004527">
    <property type="term" value="F:exonuclease activity"/>
    <property type="evidence" value="ECO:0007669"/>
    <property type="project" value="UniProtKB-KW"/>
</dbReference>
<dbReference type="AlphaFoldDB" id="A0A0B0EKU7"/>
<dbReference type="PANTHER" id="PTHR15822">
    <property type="entry name" value="TRAF AND TNF RECEPTOR-ASSOCIATED PROTEIN"/>
    <property type="match status" value="1"/>
</dbReference>
<evidence type="ECO:0000256" key="3">
    <source>
        <dbReference type="ARBA" id="ARBA00022722"/>
    </source>
</evidence>
<gene>
    <name evidence="11" type="ORF">SCABRO_02503</name>
</gene>
<organism evidence="11 12">
    <name type="scientific">Candidatus Scalindua brodae</name>
    <dbReference type="NCBI Taxonomy" id="237368"/>
    <lineage>
        <taxon>Bacteria</taxon>
        <taxon>Pseudomonadati</taxon>
        <taxon>Planctomycetota</taxon>
        <taxon>Candidatus Brocadiia</taxon>
        <taxon>Candidatus Brocadiales</taxon>
        <taxon>Candidatus Scalinduaceae</taxon>
        <taxon>Candidatus Scalindua</taxon>
    </lineage>
</organism>
<protein>
    <submittedName>
        <fullName evidence="11">Endonuclease/Exonuclease/phosphatase family protein</fullName>
    </submittedName>
</protein>
<dbReference type="SUPFAM" id="SSF56219">
    <property type="entry name" value="DNase I-like"/>
    <property type="match status" value="1"/>
</dbReference>
<dbReference type="InterPro" id="IPR005135">
    <property type="entry name" value="Endo/exonuclease/phosphatase"/>
</dbReference>
<keyword evidence="7" id="KW-0460">Magnesium</keyword>
<keyword evidence="9" id="KW-1133">Transmembrane helix</keyword>
<keyword evidence="9" id="KW-0472">Membrane</keyword>
<evidence type="ECO:0000256" key="4">
    <source>
        <dbReference type="ARBA" id="ARBA00022723"/>
    </source>
</evidence>
<keyword evidence="6" id="KW-0378">Hydrolase</keyword>
<evidence type="ECO:0000256" key="5">
    <source>
        <dbReference type="ARBA" id="ARBA00022763"/>
    </source>
</evidence>
<reference evidence="11 12" key="1">
    <citation type="submission" date="2014-10" db="EMBL/GenBank/DDBJ databases">
        <title>Draft genome of anammox bacterium scalindua brodae, obtained using differential coverage binning of sequence data from two enrichment reactors.</title>
        <authorList>
            <person name="Speth D.R."/>
            <person name="Russ L."/>
            <person name="Kartal B."/>
            <person name="Op den Camp H.J."/>
            <person name="Dutilh B.E."/>
            <person name="Jetten M.S."/>
        </authorList>
    </citation>
    <scope>NUCLEOTIDE SEQUENCE [LARGE SCALE GENOMIC DNA]</scope>
    <source>
        <strain evidence="11">RU1</strain>
    </source>
</reference>
<dbReference type="Proteomes" id="UP000030652">
    <property type="component" value="Unassembled WGS sequence"/>
</dbReference>
<dbReference type="GO" id="GO:0004519">
    <property type="term" value="F:endonuclease activity"/>
    <property type="evidence" value="ECO:0007669"/>
    <property type="project" value="UniProtKB-KW"/>
</dbReference>
<feature type="domain" description="Endonuclease/exonuclease/phosphatase" evidence="10">
    <location>
        <begin position="82"/>
        <end position="422"/>
    </location>
</feature>
<keyword evidence="11" id="KW-0269">Exonuclease</keyword>
<sequence length="437" mass="49279">MMNVKNIKYCYEMLLSQTTDGKIVKMSKISLIKLFSRLISIPTSLIIAGLLALSCAGPSTQVRELENVSALKVTPPETFKVLTYNVWHGLHVGPFWVELTESPETQKARFLLQVNQMAKAAPDIILLQEVNLLPTMADEYVEALRKFGLEYSEIHQVDACGLRLSKNLAIIPDLNNGMVILAKKKYRLNRIKSLKTLGSFGICRSTWGFQLQELRYALISEITWPGSETKYLVANVHKHSSFDNSIKFLKQVKKMTGGEQSTLYSQISKPFKNSKRKRKRGLRLLMEELKRLRKSGGYAGILVGGDFNFDSYSREYKKALKLGLLDTHEMAIRDGELYTWDPAGNDLIVEDVETIIPQLFGKAVSKASSTAQAAILSAYQEDMLRPKRIDYIFVDSFLPNAHLRQELFGLAIDQYGLPASDHYGVLNIYSPNQIGVE</sequence>
<proteinExistence type="predicted"/>
<evidence type="ECO:0000313" key="11">
    <source>
        <dbReference type="EMBL" id="KHE91743.1"/>
    </source>
</evidence>
<dbReference type="InterPro" id="IPR051547">
    <property type="entry name" value="TDP2-like"/>
</dbReference>
<dbReference type="Gene3D" id="3.60.10.10">
    <property type="entry name" value="Endonuclease/exonuclease/phosphatase"/>
    <property type="match status" value="1"/>
</dbReference>
<dbReference type="EMBL" id="JRYO01000179">
    <property type="protein sequence ID" value="KHE91743.1"/>
    <property type="molecule type" value="Genomic_DNA"/>
</dbReference>
<evidence type="ECO:0000259" key="10">
    <source>
        <dbReference type="Pfam" id="PF03372"/>
    </source>
</evidence>
<evidence type="ECO:0000256" key="9">
    <source>
        <dbReference type="SAM" id="Phobius"/>
    </source>
</evidence>
<comment type="cofactor">
    <cofactor evidence="1">
        <name>Mn(2+)</name>
        <dbReference type="ChEBI" id="CHEBI:29035"/>
    </cofactor>
</comment>
<dbReference type="PANTHER" id="PTHR15822:SF4">
    <property type="entry name" value="TYROSYL-DNA PHOSPHODIESTERASE 2"/>
    <property type="match status" value="1"/>
</dbReference>
<keyword evidence="3" id="KW-0540">Nuclease</keyword>
<evidence type="ECO:0000256" key="1">
    <source>
        <dbReference type="ARBA" id="ARBA00001936"/>
    </source>
</evidence>
<dbReference type="GO" id="GO:0006281">
    <property type="term" value="P:DNA repair"/>
    <property type="evidence" value="ECO:0007669"/>
    <property type="project" value="UniProtKB-KW"/>
</dbReference>
<keyword evidence="9" id="KW-0812">Transmembrane</keyword>
<name>A0A0B0EKU7_9BACT</name>
<keyword evidence="5" id="KW-0227">DNA damage</keyword>
<accession>A0A0B0EKU7</accession>
<dbReference type="Pfam" id="PF03372">
    <property type="entry name" value="Exo_endo_phos"/>
    <property type="match status" value="1"/>
</dbReference>
<evidence type="ECO:0000256" key="2">
    <source>
        <dbReference type="ARBA" id="ARBA00001946"/>
    </source>
</evidence>
<dbReference type="InterPro" id="IPR036691">
    <property type="entry name" value="Endo/exonu/phosph_ase_sf"/>
</dbReference>
<evidence type="ECO:0000256" key="7">
    <source>
        <dbReference type="ARBA" id="ARBA00022842"/>
    </source>
</evidence>
<comment type="cofactor">
    <cofactor evidence="2">
        <name>Mg(2+)</name>
        <dbReference type="ChEBI" id="CHEBI:18420"/>
    </cofactor>
</comment>
<evidence type="ECO:0000256" key="8">
    <source>
        <dbReference type="ARBA" id="ARBA00023204"/>
    </source>
</evidence>
<keyword evidence="11" id="KW-0255">Endonuclease</keyword>
<evidence type="ECO:0000256" key="6">
    <source>
        <dbReference type="ARBA" id="ARBA00022801"/>
    </source>
</evidence>
<comment type="caution">
    <text evidence="11">The sequence shown here is derived from an EMBL/GenBank/DDBJ whole genome shotgun (WGS) entry which is preliminary data.</text>
</comment>
<keyword evidence="4" id="KW-0479">Metal-binding</keyword>
<feature type="transmembrane region" description="Helical" evidence="9">
    <location>
        <begin position="34"/>
        <end position="53"/>
    </location>
</feature>
<evidence type="ECO:0000313" key="12">
    <source>
        <dbReference type="Proteomes" id="UP000030652"/>
    </source>
</evidence>
<dbReference type="GO" id="GO:0046872">
    <property type="term" value="F:metal ion binding"/>
    <property type="evidence" value="ECO:0007669"/>
    <property type="project" value="UniProtKB-KW"/>
</dbReference>
<keyword evidence="8" id="KW-0234">DNA repair</keyword>